<dbReference type="Proteomes" id="UP000185669">
    <property type="component" value="Unassembled WGS sequence"/>
</dbReference>
<dbReference type="AlphaFoldDB" id="A0A1N6YV85"/>
<protein>
    <submittedName>
        <fullName evidence="2">Putative quinone oxidoreductase, YhdH/YhfP family</fullName>
    </submittedName>
</protein>
<proteinExistence type="predicted"/>
<dbReference type="SUPFAM" id="SSF50129">
    <property type="entry name" value="GroES-like"/>
    <property type="match status" value="1"/>
</dbReference>
<dbReference type="InterPro" id="IPR020843">
    <property type="entry name" value="ER"/>
</dbReference>
<organism evidence="2 3">
    <name type="scientific">Halanaerobium kushneri</name>
    <dbReference type="NCBI Taxonomy" id="56779"/>
    <lineage>
        <taxon>Bacteria</taxon>
        <taxon>Bacillati</taxon>
        <taxon>Bacillota</taxon>
        <taxon>Clostridia</taxon>
        <taxon>Halanaerobiales</taxon>
        <taxon>Halanaerobiaceae</taxon>
        <taxon>Halanaerobium</taxon>
    </lineage>
</organism>
<dbReference type="SUPFAM" id="SSF51735">
    <property type="entry name" value="NAD(P)-binding Rossmann-fold domains"/>
    <property type="match status" value="1"/>
</dbReference>
<sequence length="328" mass="35499">MDNINFKALEIREVDNKFERNIIEKEINDLPEGDMLVKVKYSSLNYKDALSAAGNRGVTKNYPHTPGIDAAGVVVEDQSSNFQEGDKVIVTGYDLGMDTDGGFEEYIRIPSEWAVKLPQNLTLKESMIYGTAGFTAALSVYKLLASELPGKKVLVTGPSGGVGSFACSILAKKGYQVTAATGKTDARDYFNNLGVNEVISRSEIDDKSGRMLLKEKWDGVIDTVGGNMLATAIKSTKYAGAVTCCGNVASAELPINVYPFILRGVSLHGIDSVLCDKKLRTEIWDKLAADWKIESLASIGKEVGLNNLSKNIDKMLAGNSKGRIVVKL</sequence>
<dbReference type="InterPro" id="IPR014188">
    <property type="entry name" value="Acrylyl-CoA_reductase_AcuI"/>
</dbReference>
<dbReference type="CDD" id="cd05280">
    <property type="entry name" value="MDR_yhdh_yhfp"/>
    <property type="match status" value="1"/>
</dbReference>
<dbReference type="InterPro" id="IPR011032">
    <property type="entry name" value="GroES-like_sf"/>
</dbReference>
<accession>A0A1N6YV85</accession>
<dbReference type="InterPro" id="IPR051397">
    <property type="entry name" value="Zn-ADH-like_protein"/>
</dbReference>
<dbReference type="NCBIfam" id="TIGR02823">
    <property type="entry name" value="oxido_YhdH"/>
    <property type="match status" value="1"/>
</dbReference>
<reference evidence="3" key="1">
    <citation type="submission" date="2017-01" db="EMBL/GenBank/DDBJ databases">
        <authorList>
            <person name="Varghese N."/>
            <person name="Submissions S."/>
        </authorList>
    </citation>
    <scope>NUCLEOTIDE SEQUENCE [LARGE SCALE GENOMIC DNA]</scope>
    <source>
        <strain evidence="3">ATCC 700103</strain>
    </source>
</reference>
<dbReference type="OrthoDB" id="9782155at2"/>
<dbReference type="InterPro" id="IPR036291">
    <property type="entry name" value="NAD(P)-bd_dom_sf"/>
</dbReference>
<dbReference type="InterPro" id="IPR013154">
    <property type="entry name" value="ADH-like_N"/>
</dbReference>
<dbReference type="InterPro" id="IPR013149">
    <property type="entry name" value="ADH-like_C"/>
</dbReference>
<dbReference type="STRING" id="56779.SAMN05421834_11562"/>
<dbReference type="GO" id="GO:0043957">
    <property type="term" value="F:acryloyl-CoA reductase (NADPH) activity"/>
    <property type="evidence" value="ECO:0007669"/>
    <property type="project" value="TreeGrafter"/>
</dbReference>
<dbReference type="Gene3D" id="3.90.180.10">
    <property type="entry name" value="Medium-chain alcohol dehydrogenases, catalytic domain"/>
    <property type="match status" value="1"/>
</dbReference>
<dbReference type="Pfam" id="PF00107">
    <property type="entry name" value="ADH_zinc_N"/>
    <property type="match status" value="1"/>
</dbReference>
<keyword evidence="3" id="KW-1185">Reference proteome</keyword>
<dbReference type="SMART" id="SM00829">
    <property type="entry name" value="PKS_ER"/>
    <property type="match status" value="1"/>
</dbReference>
<name>A0A1N6YV85_9FIRM</name>
<dbReference type="Gene3D" id="3.40.50.720">
    <property type="entry name" value="NAD(P)-binding Rossmann-like Domain"/>
    <property type="match status" value="1"/>
</dbReference>
<evidence type="ECO:0000259" key="1">
    <source>
        <dbReference type="SMART" id="SM00829"/>
    </source>
</evidence>
<dbReference type="EMBL" id="FTNC01000015">
    <property type="protein sequence ID" value="SIR18301.1"/>
    <property type="molecule type" value="Genomic_DNA"/>
</dbReference>
<evidence type="ECO:0000313" key="2">
    <source>
        <dbReference type="EMBL" id="SIR18301.1"/>
    </source>
</evidence>
<feature type="domain" description="Enoyl reductase (ER)" evidence="1">
    <location>
        <begin position="20"/>
        <end position="326"/>
    </location>
</feature>
<dbReference type="PANTHER" id="PTHR43677:SF1">
    <property type="entry name" value="ACRYLYL-COA REDUCTASE ACUI-RELATED"/>
    <property type="match status" value="1"/>
</dbReference>
<dbReference type="PANTHER" id="PTHR43677">
    <property type="entry name" value="SHORT-CHAIN DEHYDROGENASE/REDUCTASE"/>
    <property type="match status" value="1"/>
</dbReference>
<evidence type="ECO:0000313" key="3">
    <source>
        <dbReference type="Proteomes" id="UP000185669"/>
    </source>
</evidence>
<dbReference type="RefSeq" id="WP_076545430.1">
    <property type="nucleotide sequence ID" value="NZ_FTNC01000015.1"/>
</dbReference>
<gene>
    <name evidence="2" type="ORF">SAMN05421834_11562</name>
</gene>
<dbReference type="Pfam" id="PF08240">
    <property type="entry name" value="ADH_N"/>
    <property type="match status" value="1"/>
</dbReference>